<dbReference type="Pfam" id="PF07568">
    <property type="entry name" value="HisKA_2"/>
    <property type="match status" value="1"/>
</dbReference>
<keyword evidence="7" id="KW-0067">ATP-binding</keyword>
<keyword evidence="6 12" id="KW-0418">Kinase</keyword>
<evidence type="ECO:0000256" key="4">
    <source>
        <dbReference type="ARBA" id="ARBA00022679"/>
    </source>
</evidence>
<dbReference type="SUPFAM" id="SSF55874">
    <property type="entry name" value="ATPase domain of HSP90 chaperone/DNA topoisomerase II/histidine kinase"/>
    <property type="match status" value="1"/>
</dbReference>
<dbReference type="InterPro" id="IPR035965">
    <property type="entry name" value="PAS-like_dom_sf"/>
</dbReference>
<keyword evidence="8" id="KW-0902">Two-component regulatory system</keyword>
<dbReference type="GO" id="GO:0006355">
    <property type="term" value="P:regulation of DNA-templated transcription"/>
    <property type="evidence" value="ECO:0007669"/>
    <property type="project" value="InterPro"/>
</dbReference>
<proteinExistence type="predicted"/>
<dbReference type="AlphaFoldDB" id="A0A2N3KZR0"/>
<dbReference type="InterPro" id="IPR036890">
    <property type="entry name" value="HATPase_C_sf"/>
</dbReference>
<dbReference type="Proteomes" id="UP000233597">
    <property type="component" value="Unassembled WGS sequence"/>
</dbReference>
<feature type="domain" description="Histidine kinase" evidence="9">
    <location>
        <begin position="159"/>
        <end position="353"/>
    </location>
</feature>
<evidence type="ECO:0000259" key="10">
    <source>
        <dbReference type="PROSITE" id="PS50112"/>
    </source>
</evidence>
<dbReference type="InterPro" id="IPR004358">
    <property type="entry name" value="Sig_transdc_His_kin-like_C"/>
</dbReference>
<keyword evidence="4" id="KW-0808">Transferase</keyword>
<keyword evidence="3" id="KW-0597">Phosphoprotein</keyword>
<comment type="catalytic activity">
    <reaction evidence="1">
        <text>ATP + protein L-histidine = ADP + protein N-phospho-L-histidine.</text>
        <dbReference type="EC" id="2.7.13.3"/>
    </reaction>
</comment>
<gene>
    <name evidence="12" type="ORF">COO20_02080</name>
</gene>
<reference evidence="12 13" key="1">
    <citation type="submission" date="2017-09" db="EMBL/GenBank/DDBJ databases">
        <title>Biodiversity and function of Thalassospira species in the particle-attached aromatic-hydrocarbon-degrading consortia from the surface seawater of the South China Sea.</title>
        <authorList>
            <person name="Dong C."/>
            <person name="Liu R."/>
            <person name="Shao Z."/>
        </authorList>
    </citation>
    <scope>NUCLEOTIDE SEQUENCE [LARGE SCALE GENOMIC DNA]</scope>
    <source>
        <strain evidence="12 13">CSC1P2</strain>
    </source>
</reference>
<accession>A0A2N3KZR0</accession>
<dbReference type="GO" id="GO:0005524">
    <property type="term" value="F:ATP binding"/>
    <property type="evidence" value="ECO:0007669"/>
    <property type="project" value="UniProtKB-KW"/>
</dbReference>
<dbReference type="InterPro" id="IPR013767">
    <property type="entry name" value="PAS_fold"/>
</dbReference>
<dbReference type="PANTHER" id="PTHR43065">
    <property type="entry name" value="SENSOR HISTIDINE KINASE"/>
    <property type="match status" value="1"/>
</dbReference>
<evidence type="ECO:0000256" key="7">
    <source>
        <dbReference type="ARBA" id="ARBA00022840"/>
    </source>
</evidence>
<evidence type="ECO:0000313" key="13">
    <source>
        <dbReference type="Proteomes" id="UP000233597"/>
    </source>
</evidence>
<dbReference type="InterPro" id="IPR003594">
    <property type="entry name" value="HATPase_dom"/>
</dbReference>
<dbReference type="SMART" id="SM00091">
    <property type="entry name" value="PAS"/>
    <property type="match status" value="1"/>
</dbReference>
<comment type="caution">
    <text evidence="12">The sequence shown here is derived from an EMBL/GenBank/DDBJ whole genome shotgun (WGS) entry which is preliminary data.</text>
</comment>
<dbReference type="SMART" id="SM00387">
    <property type="entry name" value="HATPase_c"/>
    <property type="match status" value="1"/>
</dbReference>
<dbReference type="NCBIfam" id="TIGR00229">
    <property type="entry name" value="sensory_box"/>
    <property type="match status" value="1"/>
</dbReference>
<dbReference type="GO" id="GO:0000160">
    <property type="term" value="P:phosphorelay signal transduction system"/>
    <property type="evidence" value="ECO:0007669"/>
    <property type="project" value="UniProtKB-KW"/>
</dbReference>
<dbReference type="PANTHER" id="PTHR43065:SF23">
    <property type="entry name" value="SENSOR HISTIDINE KINASE PDTAS"/>
    <property type="match status" value="1"/>
</dbReference>
<dbReference type="PROSITE" id="PS50109">
    <property type="entry name" value="HIS_KIN"/>
    <property type="match status" value="1"/>
</dbReference>
<dbReference type="InterPro" id="IPR000700">
    <property type="entry name" value="PAS-assoc_C"/>
</dbReference>
<dbReference type="SUPFAM" id="SSF55785">
    <property type="entry name" value="PYP-like sensor domain (PAS domain)"/>
    <property type="match status" value="1"/>
</dbReference>
<dbReference type="EC" id="2.7.13.3" evidence="2"/>
<dbReference type="Pfam" id="PF02518">
    <property type="entry name" value="HATPase_c"/>
    <property type="match status" value="1"/>
</dbReference>
<evidence type="ECO:0000313" key="12">
    <source>
        <dbReference type="EMBL" id="PKR56023.1"/>
    </source>
</evidence>
<feature type="domain" description="PAC" evidence="11">
    <location>
        <begin position="98"/>
        <end position="148"/>
    </location>
</feature>
<evidence type="ECO:0000259" key="9">
    <source>
        <dbReference type="PROSITE" id="PS50109"/>
    </source>
</evidence>
<dbReference type="PRINTS" id="PR00344">
    <property type="entry name" value="BCTRLSENSOR"/>
</dbReference>
<dbReference type="PROSITE" id="PS50112">
    <property type="entry name" value="PAS"/>
    <property type="match status" value="1"/>
</dbReference>
<dbReference type="PROSITE" id="PS50113">
    <property type="entry name" value="PAC"/>
    <property type="match status" value="1"/>
</dbReference>
<sequence>MTETDHPVLSPAAPALFPGVDDDRFGRVVEYAPNAMILTDPRGIITMVNAETEKVFGYRREELLGQAIEMLVPERFRHHHSGLRGSFVLNPGPRPMGPGRDLYALRKDGSEFAVEIGLNPIPIGDQMHILAAIVDISDRKTRQQHLERSLREKELLLAEVHHRVKNNLQIVYSLLDLQSAQIEDPGIREMLRDSCNRVRSMAQVHQTLYQSEDVSQVELGHFFDDLLRSLHASYVVDSSRIAINTNISQVFLPIGSAVPCGLIANELLSNALKHAFPGGREGKIDVFVGKSDTNTIRIDVSDNGVGLPEKLDVENSTSLGLQLVYMLVDQLHGTISVNHANPTCLSVEFPATEAS</sequence>
<evidence type="ECO:0000256" key="6">
    <source>
        <dbReference type="ARBA" id="ARBA00022777"/>
    </source>
</evidence>
<dbReference type="InterPro" id="IPR000014">
    <property type="entry name" value="PAS"/>
</dbReference>
<dbReference type="Gene3D" id="3.30.450.20">
    <property type="entry name" value="PAS domain"/>
    <property type="match status" value="1"/>
</dbReference>
<keyword evidence="5" id="KW-0547">Nucleotide-binding</keyword>
<evidence type="ECO:0000256" key="3">
    <source>
        <dbReference type="ARBA" id="ARBA00022553"/>
    </source>
</evidence>
<protein>
    <recommendedName>
        <fullName evidence="2">histidine kinase</fullName>
        <ecNumber evidence="2">2.7.13.3</ecNumber>
    </recommendedName>
</protein>
<evidence type="ECO:0000259" key="11">
    <source>
        <dbReference type="PROSITE" id="PS50113"/>
    </source>
</evidence>
<dbReference type="InterPro" id="IPR005467">
    <property type="entry name" value="His_kinase_dom"/>
</dbReference>
<feature type="domain" description="PAS" evidence="10">
    <location>
        <begin position="21"/>
        <end position="74"/>
    </location>
</feature>
<dbReference type="InterPro" id="IPR011495">
    <property type="entry name" value="Sig_transdc_His_kin_sub2_dim/P"/>
</dbReference>
<dbReference type="GO" id="GO:0004673">
    <property type="term" value="F:protein histidine kinase activity"/>
    <property type="evidence" value="ECO:0007669"/>
    <property type="project" value="UniProtKB-EC"/>
</dbReference>
<dbReference type="OrthoDB" id="7979512at2"/>
<dbReference type="RefSeq" id="WP_101264012.1">
    <property type="nucleotide sequence ID" value="NZ_NWTK01000001.1"/>
</dbReference>
<evidence type="ECO:0000256" key="2">
    <source>
        <dbReference type="ARBA" id="ARBA00012438"/>
    </source>
</evidence>
<evidence type="ECO:0000256" key="1">
    <source>
        <dbReference type="ARBA" id="ARBA00000085"/>
    </source>
</evidence>
<dbReference type="Pfam" id="PF00989">
    <property type="entry name" value="PAS"/>
    <property type="match status" value="1"/>
</dbReference>
<evidence type="ECO:0000256" key="5">
    <source>
        <dbReference type="ARBA" id="ARBA00022741"/>
    </source>
</evidence>
<dbReference type="CDD" id="cd00130">
    <property type="entry name" value="PAS"/>
    <property type="match status" value="1"/>
</dbReference>
<organism evidence="12 13">
    <name type="scientific">Thalassospira marina</name>
    <dbReference type="NCBI Taxonomy" id="2048283"/>
    <lineage>
        <taxon>Bacteria</taxon>
        <taxon>Pseudomonadati</taxon>
        <taxon>Pseudomonadota</taxon>
        <taxon>Alphaproteobacteria</taxon>
        <taxon>Rhodospirillales</taxon>
        <taxon>Thalassospiraceae</taxon>
        <taxon>Thalassospira</taxon>
    </lineage>
</organism>
<name>A0A2N3KZR0_9PROT</name>
<dbReference type="EMBL" id="NWTK01000001">
    <property type="protein sequence ID" value="PKR56023.1"/>
    <property type="molecule type" value="Genomic_DNA"/>
</dbReference>
<dbReference type="Gene3D" id="3.30.565.10">
    <property type="entry name" value="Histidine kinase-like ATPase, C-terminal domain"/>
    <property type="match status" value="1"/>
</dbReference>
<evidence type="ECO:0000256" key="8">
    <source>
        <dbReference type="ARBA" id="ARBA00023012"/>
    </source>
</evidence>